<dbReference type="GO" id="GO:0046872">
    <property type="term" value="F:metal ion binding"/>
    <property type="evidence" value="ECO:0007669"/>
    <property type="project" value="UniProtKB-KW"/>
</dbReference>
<evidence type="ECO:0000313" key="4">
    <source>
        <dbReference type="Proteomes" id="UP000738349"/>
    </source>
</evidence>
<protein>
    <submittedName>
        <fullName evidence="3">Glyoxalase/Bleomycin resistance protein/Dihydroxybiphenyl dioxygenase</fullName>
    </submittedName>
</protein>
<keyword evidence="1" id="KW-0479">Metal-binding</keyword>
<dbReference type="PROSITE" id="PS51819">
    <property type="entry name" value="VOC"/>
    <property type="match status" value="1"/>
</dbReference>
<dbReference type="GO" id="GO:0004493">
    <property type="term" value="F:methylmalonyl-CoA epimerase activity"/>
    <property type="evidence" value="ECO:0007669"/>
    <property type="project" value="TreeGrafter"/>
</dbReference>
<dbReference type="InterPro" id="IPR004360">
    <property type="entry name" value="Glyas_Fos-R_dOase_dom"/>
</dbReference>
<dbReference type="Proteomes" id="UP000738349">
    <property type="component" value="Unassembled WGS sequence"/>
</dbReference>
<dbReference type="PANTHER" id="PTHR43048">
    <property type="entry name" value="METHYLMALONYL-COA EPIMERASE"/>
    <property type="match status" value="1"/>
</dbReference>
<comment type="caution">
    <text evidence="3">The sequence shown here is derived from an EMBL/GenBank/DDBJ whole genome shotgun (WGS) entry which is preliminary data.</text>
</comment>
<evidence type="ECO:0000259" key="2">
    <source>
        <dbReference type="PROSITE" id="PS51819"/>
    </source>
</evidence>
<name>A0A9P9EY38_9HYPO</name>
<keyword evidence="4" id="KW-1185">Reference proteome</keyword>
<proteinExistence type="predicted"/>
<accession>A0A9P9EY38</accession>
<reference evidence="3" key="1">
    <citation type="journal article" date="2021" name="Nat. Commun.">
        <title>Genetic determinants of endophytism in the Arabidopsis root mycobiome.</title>
        <authorList>
            <person name="Mesny F."/>
            <person name="Miyauchi S."/>
            <person name="Thiergart T."/>
            <person name="Pickel B."/>
            <person name="Atanasova L."/>
            <person name="Karlsson M."/>
            <person name="Huettel B."/>
            <person name="Barry K.W."/>
            <person name="Haridas S."/>
            <person name="Chen C."/>
            <person name="Bauer D."/>
            <person name="Andreopoulos W."/>
            <person name="Pangilinan J."/>
            <person name="LaButti K."/>
            <person name="Riley R."/>
            <person name="Lipzen A."/>
            <person name="Clum A."/>
            <person name="Drula E."/>
            <person name="Henrissat B."/>
            <person name="Kohler A."/>
            <person name="Grigoriev I.V."/>
            <person name="Martin F.M."/>
            <person name="Hacquard S."/>
        </authorList>
    </citation>
    <scope>NUCLEOTIDE SEQUENCE</scope>
    <source>
        <strain evidence="3">MPI-CAGE-AT-0147</strain>
    </source>
</reference>
<dbReference type="Pfam" id="PF00903">
    <property type="entry name" value="Glyoxalase"/>
    <property type="match status" value="1"/>
</dbReference>
<dbReference type="AlphaFoldDB" id="A0A9P9EY38"/>
<dbReference type="EMBL" id="JAGMUV010000007">
    <property type="protein sequence ID" value="KAH7148223.1"/>
    <property type="molecule type" value="Genomic_DNA"/>
</dbReference>
<dbReference type="InterPro" id="IPR029068">
    <property type="entry name" value="Glyas_Bleomycin-R_OHBP_Dase"/>
</dbReference>
<dbReference type="GO" id="GO:0046491">
    <property type="term" value="P:L-methylmalonyl-CoA metabolic process"/>
    <property type="evidence" value="ECO:0007669"/>
    <property type="project" value="TreeGrafter"/>
</dbReference>
<dbReference type="PANTHER" id="PTHR43048:SF6">
    <property type="entry name" value="BLR8189 PROTEIN"/>
    <property type="match status" value="1"/>
</dbReference>
<dbReference type="SUPFAM" id="SSF54593">
    <property type="entry name" value="Glyoxalase/Bleomycin resistance protein/Dihydroxybiphenyl dioxygenase"/>
    <property type="match status" value="1"/>
</dbReference>
<evidence type="ECO:0000256" key="1">
    <source>
        <dbReference type="ARBA" id="ARBA00022723"/>
    </source>
</evidence>
<feature type="domain" description="VOC" evidence="2">
    <location>
        <begin position="8"/>
        <end position="157"/>
    </location>
</feature>
<sequence>MAPVARFSLNHVAISVPDLEDAIEWYTKVFSLTVLMPPITQDRSADPTPNAFKVYPPDCNKFRVAFLSAGSAGVAGLELFEFEDPSIESGCEANFLRDYKRGGYFHIALTTADVNATAEKVEQNGGKRIGPNMPLSLNHVACYVEDKWGNAIELITGSFEEIISDR</sequence>
<dbReference type="InterPro" id="IPR037523">
    <property type="entry name" value="VOC_core"/>
</dbReference>
<dbReference type="InterPro" id="IPR051785">
    <property type="entry name" value="MMCE/EMCE_epimerase"/>
</dbReference>
<keyword evidence="3" id="KW-0223">Dioxygenase</keyword>
<evidence type="ECO:0000313" key="3">
    <source>
        <dbReference type="EMBL" id="KAH7148223.1"/>
    </source>
</evidence>
<dbReference type="OrthoDB" id="16820at2759"/>
<organism evidence="3 4">
    <name type="scientific">Dactylonectria macrodidyma</name>
    <dbReference type="NCBI Taxonomy" id="307937"/>
    <lineage>
        <taxon>Eukaryota</taxon>
        <taxon>Fungi</taxon>
        <taxon>Dikarya</taxon>
        <taxon>Ascomycota</taxon>
        <taxon>Pezizomycotina</taxon>
        <taxon>Sordariomycetes</taxon>
        <taxon>Hypocreomycetidae</taxon>
        <taxon>Hypocreales</taxon>
        <taxon>Nectriaceae</taxon>
        <taxon>Dactylonectria</taxon>
    </lineage>
</organism>
<dbReference type="GO" id="GO:0051213">
    <property type="term" value="F:dioxygenase activity"/>
    <property type="evidence" value="ECO:0007669"/>
    <property type="project" value="UniProtKB-KW"/>
</dbReference>
<dbReference type="Gene3D" id="3.10.180.10">
    <property type="entry name" value="2,3-Dihydroxybiphenyl 1,2-Dioxygenase, domain 1"/>
    <property type="match status" value="1"/>
</dbReference>
<keyword evidence="3" id="KW-0560">Oxidoreductase</keyword>
<gene>
    <name evidence="3" type="ORF">EDB81DRAFT_758672</name>
</gene>